<feature type="compositionally biased region" description="Basic and acidic residues" evidence="2">
    <location>
        <begin position="480"/>
        <end position="491"/>
    </location>
</feature>
<sequence>MSERSPTQGHPAACQEHKRVKINRSSSVHCDIIAVIEKLSDEQWTVVTSGMQDMMRLDFVELCLGFISHLSKSTFKKFKPVVVQIMDYDATYLEDSQLPQSSSDAAVFKGSPSNLPFVRTLRGQIRQEVKKAFIVTLERISLSTPPTGPGADGRGPALQLEEETLKVLTKRLDARILAASGLSGEEQLLKKARDITKKVVIAVLTLIESSCLHYEHPEATTILLHALAKKTKLLASSKASKSTLHPGFSFGSSSLKKVPPLLLTADFKTKATKTVLHVLLQHVKCPFVDCTAKQPNVLKAEKIASPKKCAVLPYIVTTDSLTTGIVGTVLDILVAVSEIGEESISLSATDMFGKVQHKVKHFLILHKETGMGNEKGSGGSQPFKQSSKAAGDMETEMSLAATECVDDVMLHLNEVPSTRRGKVNGTGSIASSTDKIGPKKSAKDLKLKIWAAIETPLSLSDQCCSQKGLSEECYTGQRHGKQDAGHKERTSPRVRPSPKRPSPKKPSKDFHLTAGRKSTVYFDKQSSCENVLPAETHCDKMVVDHNNTEPQTKDVVRKVMTLRIHEVIRKERSHSQDIVLYEEDIARSRPFASTVEITPTLTRITEPEIGVGTPVATAWSASQKKEKCMSQKPSTTAKRAEADGMGQVLAKLEYFINNGGLRQFSFDLTNQVCHLLEKNTCQRCNLLAGRSVSDTDLPSLQRRNDAYMLTEESVKKFLHQLLFPSCPCRVRVPEDFIQGTPSSNPCMAKEAHGSCSGDSICSSHALDETTKLHLLIDRLVSETMRVLSEILAAWARPPCSCQSIHFNELATKPEEAGMVIMASSEVELPSPSAGQRSKVAACPNRSFEVSDTDWVDINPCTGEERKNIKKNKKSNVSRRINGKRLSKKNAVSPMVLIQDTNTSAINPQEGHLQEDPSSTATVGHSYKNNNGSTYINLSDAFIQGQGSKAQTSTSQTEKGSEEKSKKQNIFARFFSSISNTSWEGGHQLALLEIFSPISRGVKIELTIENEVLLWGLCVIIPPQGRQALLEELHEAHPGASRMKAVVQAYMWWLGLDAALEDQVKSSQPASKSGTPLQQRLCALESGLGSPVHACTLTMLARSYEKCFWCLWMLIRSGWK</sequence>
<gene>
    <name evidence="4" type="ORF">AALO_G00065660</name>
</gene>
<feature type="domain" description="Integrase zinc-binding" evidence="3">
    <location>
        <begin position="1020"/>
        <end position="1065"/>
    </location>
</feature>
<evidence type="ECO:0000256" key="2">
    <source>
        <dbReference type="SAM" id="MobiDB-lite"/>
    </source>
</evidence>
<dbReference type="PANTHER" id="PTHR37984">
    <property type="entry name" value="PROTEIN CBG26694"/>
    <property type="match status" value="1"/>
</dbReference>
<feature type="compositionally biased region" description="Polar residues" evidence="2">
    <location>
        <begin position="425"/>
        <end position="434"/>
    </location>
</feature>
<proteinExistence type="predicted"/>
<evidence type="ECO:0000259" key="3">
    <source>
        <dbReference type="Pfam" id="PF17921"/>
    </source>
</evidence>
<dbReference type="InterPro" id="IPR050951">
    <property type="entry name" value="Retrovirus_Pol_polyprotein"/>
</dbReference>
<dbReference type="Gene3D" id="1.10.340.70">
    <property type="match status" value="1"/>
</dbReference>
<organism evidence="4 5">
    <name type="scientific">Alosa alosa</name>
    <name type="common">allis shad</name>
    <dbReference type="NCBI Taxonomy" id="278164"/>
    <lineage>
        <taxon>Eukaryota</taxon>
        <taxon>Metazoa</taxon>
        <taxon>Chordata</taxon>
        <taxon>Craniata</taxon>
        <taxon>Vertebrata</taxon>
        <taxon>Euteleostomi</taxon>
        <taxon>Actinopterygii</taxon>
        <taxon>Neopterygii</taxon>
        <taxon>Teleostei</taxon>
        <taxon>Clupei</taxon>
        <taxon>Clupeiformes</taxon>
        <taxon>Clupeoidei</taxon>
        <taxon>Clupeidae</taxon>
        <taxon>Alosa</taxon>
    </lineage>
</organism>
<feature type="compositionally biased region" description="Basic residues" evidence="2">
    <location>
        <begin position="496"/>
        <end position="505"/>
    </location>
</feature>
<name>A0AAV6H4A9_9TELE</name>
<evidence type="ECO:0000313" key="4">
    <source>
        <dbReference type="EMBL" id="KAG5280937.1"/>
    </source>
</evidence>
<feature type="region of interest" description="Disordered" evidence="2">
    <location>
        <begin position="475"/>
        <end position="515"/>
    </location>
</feature>
<evidence type="ECO:0000313" key="5">
    <source>
        <dbReference type="Proteomes" id="UP000823561"/>
    </source>
</evidence>
<reference evidence="4" key="1">
    <citation type="submission" date="2020-10" db="EMBL/GenBank/DDBJ databases">
        <title>Chromosome-scale genome assembly of the Allis shad, Alosa alosa.</title>
        <authorList>
            <person name="Margot Z."/>
            <person name="Christophe K."/>
            <person name="Cabau C."/>
            <person name="Louis A."/>
            <person name="Berthelot C."/>
            <person name="Parey E."/>
            <person name="Roest Crollius H."/>
            <person name="Montfort J."/>
            <person name="Robinson-Rechavi M."/>
            <person name="Bucao C."/>
            <person name="Bouchez O."/>
            <person name="Gislard M."/>
            <person name="Lluch J."/>
            <person name="Milhes M."/>
            <person name="Lampietro C."/>
            <person name="Lopez Roques C."/>
            <person name="Donnadieu C."/>
            <person name="Braasch I."/>
            <person name="Desvignes T."/>
            <person name="Postlethwait J."/>
            <person name="Bobe J."/>
            <person name="Guiguen Y."/>
        </authorList>
    </citation>
    <scope>NUCLEOTIDE SEQUENCE</scope>
    <source>
        <strain evidence="4">M-15738</strain>
        <tissue evidence="4">Blood</tissue>
    </source>
</reference>
<dbReference type="Proteomes" id="UP000823561">
    <property type="component" value="Chromosome 5"/>
</dbReference>
<evidence type="ECO:0000256" key="1">
    <source>
        <dbReference type="ARBA" id="ARBA00039658"/>
    </source>
</evidence>
<dbReference type="InterPro" id="IPR041588">
    <property type="entry name" value="Integrase_H2C2"/>
</dbReference>
<accession>A0AAV6H4A9</accession>
<protein>
    <recommendedName>
        <fullName evidence="1">Gypsy retrotransposon integrase-like protein 1</fullName>
    </recommendedName>
</protein>
<comment type="caution">
    <text evidence="4">The sequence shown here is derived from an EMBL/GenBank/DDBJ whole genome shotgun (WGS) entry which is preliminary data.</text>
</comment>
<dbReference type="AlphaFoldDB" id="A0AAV6H4A9"/>
<dbReference type="Pfam" id="PF17921">
    <property type="entry name" value="Integrase_H2C2"/>
    <property type="match status" value="1"/>
</dbReference>
<keyword evidence="5" id="KW-1185">Reference proteome</keyword>
<dbReference type="EMBL" id="JADWDJ010000005">
    <property type="protein sequence ID" value="KAG5280937.1"/>
    <property type="molecule type" value="Genomic_DNA"/>
</dbReference>
<feature type="compositionally biased region" description="Polar residues" evidence="2">
    <location>
        <begin position="945"/>
        <end position="957"/>
    </location>
</feature>
<feature type="region of interest" description="Disordered" evidence="2">
    <location>
        <begin position="418"/>
        <end position="438"/>
    </location>
</feature>
<feature type="region of interest" description="Disordered" evidence="2">
    <location>
        <begin position="945"/>
        <end position="964"/>
    </location>
</feature>
<dbReference type="PANTHER" id="PTHR37984:SF10">
    <property type="entry name" value="RIBONUCLEASE H"/>
    <property type="match status" value="1"/>
</dbReference>